<evidence type="ECO:0000313" key="2">
    <source>
        <dbReference type="EMBL" id="CAF0695984.1"/>
    </source>
</evidence>
<name>A0A8J2BMD6_9BACT</name>
<dbReference type="EMBL" id="CAJNOB010000012">
    <property type="protein sequence ID" value="CAF0695984.1"/>
    <property type="molecule type" value="Genomic_DNA"/>
</dbReference>
<gene>
    <name evidence="2" type="ORF">MPNT_20077</name>
</gene>
<accession>A0A8J2BMD6</accession>
<dbReference type="AlphaFoldDB" id="A0A8J2BMD6"/>
<feature type="compositionally biased region" description="Basic and acidic residues" evidence="1">
    <location>
        <begin position="60"/>
        <end position="89"/>
    </location>
</feature>
<reference evidence="2" key="1">
    <citation type="submission" date="2021-02" db="EMBL/GenBank/DDBJ databases">
        <authorList>
            <person name="Cremers G."/>
            <person name="Picone N."/>
        </authorList>
    </citation>
    <scope>NUCLEOTIDE SEQUENCE</scope>
    <source>
        <strain evidence="2">PQ17</strain>
    </source>
</reference>
<feature type="region of interest" description="Disordered" evidence="1">
    <location>
        <begin position="60"/>
        <end position="93"/>
    </location>
</feature>
<organism evidence="2 3">
    <name type="scientific">Candidatus Methylacidithermus pantelleriae</name>
    <dbReference type="NCBI Taxonomy" id="2744239"/>
    <lineage>
        <taxon>Bacteria</taxon>
        <taxon>Pseudomonadati</taxon>
        <taxon>Verrucomicrobiota</taxon>
        <taxon>Methylacidiphilae</taxon>
        <taxon>Methylacidiphilales</taxon>
        <taxon>Methylacidiphilaceae</taxon>
        <taxon>Candidatus Methylacidithermus</taxon>
    </lineage>
</organism>
<dbReference type="Proteomes" id="UP000663859">
    <property type="component" value="Unassembled WGS sequence"/>
</dbReference>
<comment type="caution">
    <text evidence="2">The sequence shown here is derived from an EMBL/GenBank/DDBJ whole genome shotgun (WGS) entry which is preliminary data.</text>
</comment>
<keyword evidence="3" id="KW-1185">Reference proteome</keyword>
<evidence type="ECO:0000256" key="1">
    <source>
        <dbReference type="SAM" id="MobiDB-lite"/>
    </source>
</evidence>
<evidence type="ECO:0000313" key="3">
    <source>
        <dbReference type="Proteomes" id="UP000663859"/>
    </source>
</evidence>
<proteinExistence type="predicted"/>
<sequence length="134" mass="15380">MHTAESRRDTGRRDVCEGGMKEHRWRVELAIRGTPERIARCALRGRSKISFGPDRSIVPKELEESPIERRKAAGVPEEKLERGEPREMGDESQNLPWAFGSFGRCRRIKRNWLGLGNFCWEGHAIVPCTHEGKK</sequence>
<protein>
    <submittedName>
        <fullName evidence="2">Uncharacterized protein</fullName>
    </submittedName>
</protein>